<evidence type="ECO:0000256" key="2">
    <source>
        <dbReference type="ARBA" id="ARBA00022475"/>
    </source>
</evidence>
<evidence type="ECO:0000313" key="8">
    <source>
        <dbReference type="Proteomes" id="UP000653305"/>
    </source>
</evidence>
<comment type="subcellular location">
    <subcellularLocation>
        <location evidence="1">Cell membrane</location>
        <topology evidence="1">Multi-pass membrane protein</topology>
    </subcellularLocation>
</comment>
<evidence type="ECO:0000256" key="5">
    <source>
        <dbReference type="ARBA" id="ARBA00023136"/>
    </source>
</evidence>
<dbReference type="PANTHER" id="PTHR30509:SF34">
    <property type="entry name" value="F3L24.34 PROTEIN"/>
    <property type="match status" value="1"/>
</dbReference>
<keyword evidence="2" id="KW-1003">Cell membrane</keyword>
<evidence type="ECO:0000313" key="7">
    <source>
        <dbReference type="EMBL" id="GFP98369.1"/>
    </source>
</evidence>
<dbReference type="PANTHER" id="PTHR30509">
    <property type="entry name" value="P-HYDROXYBENZOIC ACID EFFLUX PUMP SUBUNIT-RELATED"/>
    <property type="match status" value="1"/>
</dbReference>
<feature type="transmembrane region" description="Helical" evidence="6">
    <location>
        <begin position="73"/>
        <end position="93"/>
    </location>
</feature>
<sequence>MSKNTAKDHAQTIWCMRLRSALRAALACAIVGGATLHGPKPLVNKLFPAFSYVITNVILSDAMTLGHVMSGCWHALYATTQVVPLAMLGRWLISRQGRDELSVGLASLVATVASFLVALPTSTHFMAKRIALGQIALICAEVVVSGNKSSHGFMNPLHIGSSALLGAVACLLASMLPFPGLAHNKVLF</sequence>
<feature type="transmembrane region" description="Helical" evidence="6">
    <location>
        <begin position="21"/>
        <end position="38"/>
    </location>
</feature>
<gene>
    <name evidence="7" type="ORF">PHJA_001980800</name>
</gene>
<organism evidence="7 8">
    <name type="scientific">Phtheirospermum japonicum</name>
    <dbReference type="NCBI Taxonomy" id="374723"/>
    <lineage>
        <taxon>Eukaryota</taxon>
        <taxon>Viridiplantae</taxon>
        <taxon>Streptophyta</taxon>
        <taxon>Embryophyta</taxon>
        <taxon>Tracheophyta</taxon>
        <taxon>Spermatophyta</taxon>
        <taxon>Magnoliopsida</taxon>
        <taxon>eudicotyledons</taxon>
        <taxon>Gunneridae</taxon>
        <taxon>Pentapetalae</taxon>
        <taxon>asterids</taxon>
        <taxon>lamiids</taxon>
        <taxon>Lamiales</taxon>
        <taxon>Orobanchaceae</taxon>
        <taxon>Orobanchaceae incertae sedis</taxon>
        <taxon>Phtheirospermum</taxon>
    </lineage>
</organism>
<dbReference type="GO" id="GO:0005886">
    <property type="term" value="C:plasma membrane"/>
    <property type="evidence" value="ECO:0007669"/>
    <property type="project" value="UniProtKB-SubCell"/>
</dbReference>
<accession>A0A830CH25</accession>
<dbReference type="Proteomes" id="UP000653305">
    <property type="component" value="Unassembled WGS sequence"/>
</dbReference>
<reference evidence="7" key="1">
    <citation type="submission" date="2020-07" db="EMBL/GenBank/DDBJ databases">
        <title>Ethylene signaling mediates host invasion by parasitic plants.</title>
        <authorList>
            <person name="Yoshida S."/>
        </authorList>
    </citation>
    <scope>NUCLEOTIDE SEQUENCE</scope>
    <source>
        <strain evidence="7">Okayama</strain>
    </source>
</reference>
<keyword evidence="8" id="KW-1185">Reference proteome</keyword>
<dbReference type="AlphaFoldDB" id="A0A830CH25"/>
<keyword evidence="4 6" id="KW-1133">Transmembrane helix</keyword>
<evidence type="ECO:0000256" key="1">
    <source>
        <dbReference type="ARBA" id="ARBA00004651"/>
    </source>
</evidence>
<protein>
    <submittedName>
        <fullName evidence="7">Uncharacterized protein</fullName>
    </submittedName>
</protein>
<keyword evidence="5 6" id="KW-0472">Membrane</keyword>
<keyword evidence="3 6" id="KW-0812">Transmembrane</keyword>
<evidence type="ECO:0000256" key="6">
    <source>
        <dbReference type="SAM" id="Phobius"/>
    </source>
</evidence>
<evidence type="ECO:0000256" key="4">
    <source>
        <dbReference type="ARBA" id="ARBA00022989"/>
    </source>
</evidence>
<dbReference type="OrthoDB" id="68611at2759"/>
<dbReference type="EMBL" id="BMAC01000524">
    <property type="protein sequence ID" value="GFP98369.1"/>
    <property type="molecule type" value="Genomic_DNA"/>
</dbReference>
<feature type="transmembrane region" description="Helical" evidence="6">
    <location>
        <begin position="100"/>
        <end position="119"/>
    </location>
</feature>
<comment type="caution">
    <text evidence="7">The sequence shown here is derived from an EMBL/GenBank/DDBJ whole genome shotgun (WGS) entry which is preliminary data.</text>
</comment>
<evidence type="ECO:0000256" key="3">
    <source>
        <dbReference type="ARBA" id="ARBA00022692"/>
    </source>
</evidence>
<proteinExistence type="predicted"/>
<feature type="transmembrane region" description="Helical" evidence="6">
    <location>
        <begin position="156"/>
        <end position="178"/>
    </location>
</feature>
<name>A0A830CH25_9LAMI</name>